<dbReference type="FunFam" id="1.10.10.10:FF:000322">
    <property type="entry name" value="Probable disease resistance protein At1g63360"/>
    <property type="match status" value="1"/>
</dbReference>
<dbReference type="GO" id="GO:0006952">
    <property type="term" value="P:defense response"/>
    <property type="evidence" value="ECO:0007669"/>
    <property type="project" value="UniProtKB-KW"/>
</dbReference>
<dbReference type="Gene3D" id="1.20.5.4130">
    <property type="match status" value="1"/>
</dbReference>
<dbReference type="GO" id="GO:0005524">
    <property type="term" value="F:ATP binding"/>
    <property type="evidence" value="ECO:0007669"/>
    <property type="project" value="UniProtKB-KW"/>
</dbReference>
<evidence type="ECO:0000313" key="10">
    <source>
        <dbReference type="EMBL" id="PIA36650.1"/>
    </source>
</evidence>
<evidence type="ECO:0000313" key="11">
    <source>
        <dbReference type="Proteomes" id="UP000230069"/>
    </source>
</evidence>
<proteinExistence type="predicted"/>
<feature type="domain" description="Disease resistance N-terminal" evidence="7">
    <location>
        <begin position="6"/>
        <end position="91"/>
    </location>
</feature>
<accession>A0A2G5CZH6</accession>
<protein>
    <recommendedName>
        <fullName evidence="12">AAA+ ATPase domain-containing protein</fullName>
    </recommendedName>
</protein>
<gene>
    <name evidence="10" type="ORF">AQUCO_03300098v1</name>
</gene>
<dbReference type="AlphaFoldDB" id="A0A2G5CZH6"/>
<evidence type="ECO:0000256" key="3">
    <source>
        <dbReference type="ARBA" id="ARBA00022821"/>
    </source>
</evidence>
<dbReference type="SUPFAM" id="SSF52058">
    <property type="entry name" value="L domain-like"/>
    <property type="match status" value="1"/>
</dbReference>
<feature type="domain" description="Disease resistance protein winged helix" evidence="8">
    <location>
        <begin position="436"/>
        <end position="506"/>
    </location>
</feature>
<dbReference type="STRING" id="218851.A0A2G5CZH6"/>
<dbReference type="Pfam" id="PF18052">
    <property type="entry name" value="Rx_N"/>
    <property type="match status" value="1"/>
</dbReference>
<dbReference type="InterPro" id="IPR038005">
    <property type="entry name" value="RX-like_CC"/>
</dbReference>
<dbReference type="Pfam" id="PF23559">
    <property type="entry name" value="WHD_DRP"/>
    <property type="match status" value="1"/>
</dbReference>
<dbReference type="EMBL" id="KZ305050">
    <property type="protein sequence ID" value="PIA36650.1"/>
    <property type="molecule type" value="Genomic_DNA"/>
</dbReference>
<dbReference type="OrthoDB" id="5279713at2759"/>
<reference evidence="10 11" key="1">
    <citation type="submission" date="2017-09" db="EMBL/GenBank/DDBJ databases">
        <title>WGS assembly of Aquilegia coerulea Goldsmith.</title>
        <authorList>
            <person name="Hodges S."/>
            <person name="Kramer E."/>
            <person name="Nordborg M."/>
            <person name="Tomkins J."/>
            <person name="Borevitz J."/>
            <person name="Derieg N."/>
            <person name="Yan J."/>
            <person name="Mihaltcheva S."/>
            <person name="Hayes R.D."/>
            <person name="Rokhsar D."/>
        </authorList>
    </citation>
    <scope>NUCLEOTIDE SEQUENCE [LARGE SCALE GENOMIC DNA]</scope>
    <source>
        <strain evidence="11">cv. Goldsmith</strain>
    </source>
</reference>
<dbReference type="InterPro" id="IPR058922">
    <property type="entry name" value="WHD_DRP"/>
</dbReference>
<feature type="domain" description="NB-ARC" evidence="6">
    <location>
        <begin position="194"/>
        <end position="352"/>
    </location>
</feature>
<dbReference type="Gene3D" id="3.80.10.10">
    <property type="entry name" value="Ribonuclease Inhibitor"/>
    <property type="match status" value="1"/>
</dbReference>
<dbReference type="PANTHER" id="PTHR36766:SF40">
    <property type="entry name" value="DISEASE RESISTANCE PROTEIN RGA3"/>
    <property type="match status" value="1"/>
</dbReference>
<dbReference type="InParanoid" id="A0A2G5CZH6"/>
<keyword evidence="4" id="KW-0067">ATP-binding</keyword>
<dbReference type="Gene3D" id="1.10.8.430">
    <property type="entry name" value="Helical domain of apoptotic protease-activating factors"/>
    <property type="match status" value="1"/>
</dbReference>
<dbReference type="CDD" id="cd14798">
    <property type="entry name" value="RX-CC_like"/>
    <property type="match status" value="1"/>
</dbReference>
<dbReference type="InterPro" id="IPR036388">
    <property type="entry name" value="WH-like_DNA-bd_sf"/>
</dbReference>
<evidence type="ECO:0000259" key="6">
    <source>
        <dbReference type="Pfam" id="PF00931"/>
    </source>
</evidence>
<keyword evidence="2" id="KW-0547">Nucleotide-binding</keyword>
<dbReference type="GO" id="GO:0051707">
    <property type="term" value="P:response to other organism"/>
    <property type="evidence" value="ECO:0007669"/>
    <property type="project" value="UniProtKB-ARBA"/>
</dbReference>
<dbReference type="Gene3D" id="3.40.50.300">
    <property type="entry name" value="P-loop containing nucleotide triphosphate hydrolases"/>
    <property type="match status" value="1"/>
</dbReference>
<evidence type="ECO:0000259" key="9">
    <source>
        <dbReference type="Pfam" id="PF23598"/>
    </source>
</evidence>
<feature type="coiled-coil region" evidence="5">
    <location>
        <begin position="21"/>
        <end position="55"/>
    </location>
</feature>
<sequence length="671" mass="76627">MADALVSLVLENLVSISFVEIEEKERQKLSVEEEIESLVSKLTNIQAVLQDAEAKQVNDGAVKVWLEEFKDIAYDAEDILDEWNTKSLIRSMQQHPDLNASVIRKVRSHLFYLISCFKPIVIRHDIGNKIKKLNERLAGVHKKKESYNLSENLSEIQINGHRRITSDLVDAGEIYGRVGDKDVILSKILDESSHCNLHVSVISIVGTGGFGKTALAQLILQQIKGLPNFYRFGWVCVSHPFNLEKVVKEIIEQFEGIVPDILGWQALHKKLYDSVRERRFFLVLDDVWSYSSNEWRQLKQALDGGANGSRILITTRDERVAMMMDSSYTHLLGQLSDADCWSLFKRITFSRREDILYKFEDIGKAISKKCNGVPLAARVVANLMRSKRTTKEWRDVLASDIWAVEENGEGFLPSILLSYYALPSYLKSCLMYCAVLPKDAILQKKEMIKLWMAQGYLGLDGSADLETKGGKYFDNLVMLSFLQEFQRDDEGNITSCKMHNLVHDFVQYLARTETIILEKGETISSVKVRHLCAQDLNWSSIYKQKNLRTLRPFLGSSRYGTLAVEFFPQLKCLRVLSLRGYLFKELPSEVERLLHLRYLDLSQNSMLEELPETISTLHNLQSLNLKQCRSLIILPEGIVKLSNLRHLEIEGVNFGLIQVGDYVIFHPGSVN</sequence>
<dbReference type="PRINTS" id="PR00364">
    <property type="entry name" value="DISEASERSIST"/>
</dbReference>
<dbReference type="InterPro" id="IPR002182">
    <property type="entry name" value="NB-ARC"/>
</dbReference>
<evidence type="ECO:0000256" key="2">
    <source>
        <dbReference type="ARBA" id="ARBA00022741"/>
    </source>
</evidence>
<keyword evidence="11" id="KW-1185">Reference proteome</keyword>
<dbReference type="Pfam" id="PF23598">
    <property type="entry name" value="LRR_14"/>
    <property type="match status" value="1"/>
</dbReference>
<dbReference type="InterPro" id="IPR042197">
    <property type="entry name" value="Apaf_helical"/>
</dbReference>
<evidence type="ECO:0000256" key="5">
    <source>
        <dbReference type="SAM" id="Coils"/>
    </source>
</evidence>
<evidence type="ECO:0000259" key="8">
    <source>
        <dbReference type="Pfam" id="PF23559"/>
    </source>
</evidence>
<dbReference type="InterPro" id="IPR055414">
    <property type="entry name" value="LRR_R13L4/SHOC2-like"/>
</dbReference>
<feature type="domain" description="Disease resistance R13L4/SHOC-2-like LRR" evidence="9">
    <location>
        <begin position="569"/>
        <end position="650"/>
    </location>
</feature>
<dbReference type="InterPro" id="IPR041118">
    <property type="entry name" value="Rx_N"/>
</dbReference>
<keyword evidence="3" id="KW-0611">Plant defense</keyword>
<dbReference type="PANTHER" id="PTHR36766">
    <property type="entry name" value="PLANT BROAD-SPECTRUM MILDEW RESISTANCE PROTEIN RPW8"/>
    <property type="match status" value="1"/>
</dbReference>
<dbReference type="InterPro" id="IPR032675">
    <property type="entry name" value="LRR_dom_sf"/>
</dbReference>
<organism evidence="10 11">
    <name type="scientific">Aquilegia coerulea</name>
    <name type="common">Rocky mountain columbine</name>
    <dbReference type="NCBI Taxonomy" id="218851"/>
    <lineage>
        <taxon>Eukaryota</taxon>
        <taxon>Viridiplantae</taxon>
        <taxon>Streptophyta</taxon>
        <taxon>Embryophyta</taxon>
        <taxon>Tracheophyta</taxon>
        <taxon>Spermatophyta</taxon>
        <taxon>Magnoliopsida</taxon>
        <taxon>Ranunculales</taxon>
        <taxon>Ranunculaceae</taxon>
        <taxon>Thalictroideae</taxon>
        <taxon>Aquilegia</taxon>
    </lineage>
</organism>
<evidence type="ECO:0000259" key="7">
    <source>
        <dbReference type="Pfam" id="PF18052"/>
    </source>
</evidence>
<evidence type="ECO:0000256" key="4">
    <source>
        <dbReference type="ARBA" id="ARBA00022840"/>
    </source>
</evidence>
<dbReference type="Gene3D" id="1.10.10.10">
    <property type="entry name" value="Winged helix-like DNA-binding domain superfamily/Winged helix DNA-binding domain"/>
    <property type="match status" value="1"/>
</dbReference>
<evidence type="ECO:0008006" key="12">
    <source>
        <dbReference type="Google" id="ProtNLM"/>
    </source>
</evidence>
<evidence type="ECO:0000256" key="1">
    <source>
        <dbReference type="ARBA" id="ARBA00022737"/>
    </source>
</evidence>
<name>A0A2G5CZH6_AQUCA</name>
<dbReference type="InterPro" id="IPR027417">
    <property type="entry name" value="P-loop_NTPase"/>
</dbReference>
<dbReference type="GO" id="GO:0043531">
    <property type="term" value="F:ADP binding"/>
    <property type="evidence" value="ECO:0007669"/>
    <property type="project" value="InterPro"/>
</dbReference>
<keyword evidence="5" id="KW-0175">Coiled coil</keyword>
<keyword evidence="1" id="KW-0677">Repeat</keyword>
<dbReference type="SUPFAM" id="SSF52540">
    <property type="entry name" value="P-loop containing nucleoside triphosphate hydrolases"/>
    <property type="match status" value="1"/>
</dbReference>
<dbReference type="Pfam" id="PF00931">
    <property type="entry name" value="NB-ARC"/>
    <property type="match status" value="1"/>
</dbReference>
<dbReference type="Proteomes" id="UP000230069">
    <property type="component" value="Unassembled WGS sequence"/>
</dbReference>